<dbReference type="PRINTS" id="PR00619">
    <property type="entry name" value="GATAZNFINGER"/>
</dbReference>
<dbReference type="GO" id="GO:0005634">
    <property type="term" value="C:nucleus"/>
    <property type="evidence" value="ECO:0007669"/>
    <property type="project" value="UniProtKB-SubCell"/>
</dbReference>
<evidence type="ECO:0000256" key="3">
    <source>
        <dbReference type="ARBA" id="ARBA00022737"/>
    </source>
</evidence>
<keyword evidence="2" id="KW-0479">Metal-binding</keyword>
<evidence type="ECO:0000313" key="14">
    <source>
        <dbReference type="EMBL" id="KAK6167789.1"/>
    </source>
</evidence>
<dbReference type="InterPro" id="IPR013088">
    <property type="entry name" value="Znf_NHR/GATA"/>
</dbReference>
<feature type="compositionally biased region" description="Low complexity" evidence="12">
    <location>
        <begin position="17"/>
        <end position="31"/>
    </location>
</feature>
<dbReference type="PROSITE" id="PS50114">
    <property type="entry name" value="GATA_ZN_FINGER_2"/>
    <property type="match status" value="2"/>
</dbReference>
<keyword evidence="5" id="KW-0862">Zinc</keyword>
<dbReference type="GO" id="GO:0045944">
    <property type="term" value="P:positive regulation of transcription by RNA polymerase II"/>
    <property type="evidence" value="ECO:0007669"/>
    <property type="project" value="TreeGrafter"/>
</dbReference>
<accession>A0AAN8GJ57</accession>
<keyword evidence="15" id="KW-1185">Reference proteome</keyword>
<dbReference type="Pfam" id="PF00320">
    <property type="entry name" value="GATA"/>
    <property type="match status" value="2"/>
</dbReference>
<feature type="domain" description="GATA-type" evidence="13">
    <location>
        <begin position="141"/>
        <end position="195"/>
    </location>
</feature>
<feature type="region of interest" description="Disordered" evidence="12">
    <location>
        <begin position="1"/>
        <end position="35"/>
    </location>
</feature>
<evidence type="ECO:0000256" key="7">
    <source>
        <dbReference type="ARBA" id="ARBA00023125"/>
    </source>
</evidence>
<dbReference type="CDD" id="cd00202">
    <property type="entry name" value="ZnF_GATA"/>
    <property type="match status" value="2"/>
</dbReference>
<dbReference type="Proteomes" id="UP001347796">
    <property type="component" value="Unassembled WGS sequence"/>
</dbReference>
<evidence type="ECO:0000259" key="13">
    <source>
        <dbReference type="PROSITE" id="PS50114"/>
    </source>
</evidence>
<comment type="subcellular location">
    <subcellularLocation>
        <location evidence="1">Nucleus</location>
    </subcellularLocation>
</comment>
<organism evidence="14 15">
    <name type="scientific">Patella caerulea</name>
    <name type="common">Rayed Mediterranean limpet</name>
    <dbReference type="NCBI Taxonomy" id="87958"/>
    <lineage>
        <taxon>Eukaryota</taxon>
        <taxon>Metazoa</taxon>
        <taxon>Spiralia</taxon>
        <taxon>Lophotrochozoa</taxon>
        <taxon>Mollusca</taxon>
        <taxon>Gastropoda</taxon>
        <taxon>Patellogastropoda</taxon>
        <taxon>Patelloidea</taxon>
        <taxon>Patellidae</taxon>
        <taxon>Patella</taxon>
    </lineage>
</organism>
<dbReference type="GO" id="GO:0000978">
    <property type="term" value="F:RNA polymerase II cis-regulatory region sequence-specific DNA binding"/>
    <property type="evidence" value="ECO:0007669"/>
    <property type="project" value="TreeGrafter"/>
</dbReference>
<dbReference type="SMART" id="SM00401">
    <property type="entry name" value="ZnF_GATA"/>
    <property type="match status" value="2"/>
</dbReference>
<evidence type="ECO:0000256" key="8">
    <source>
        <dbReference type="ARBA" id="ARBA00023159"/>
    </source>
</evidence>
<evidence type="ECO:0000256" key="9">
    <source>
        <dbReference type="ARBA" id="ARBA00023163"/>
    </source>
</evidence>
<dbReference type="FunFam" id="3.30.50.10:FF:000001">
    <property type="entry name" value="GATA transcription factor (GATAd)"/>
    <property type="match status" value="1"/>
</dbReference>
<feature type="region of interest" description="Disordered" evidence="12">
    <location>
        <begin position="73"/>
        <end position="104"/>
    </location>
</feature>
<keyword evidence="9" id="KW-0804">Transcription</keyword>
<dbReference type="EMBL" id="JAZGQO010000018">
    <property type="protein sequence ID" value="KAK6167789.1"/>
    <property type="molecule type" value="Genomic_DNA"/>
</dbReference>
<proteinExistence type="predicted"/>
<dbReference type="InterPro" id="IPR039355">
    <property type="entry name" value="Transcription_factor_GATA"/>
</dbReference>
<keyword evidence="6" id="KW-0805">Transcription regulation</keyword>
<reference evidence="14 15" key="1">
    <citation type="submission" date="2024-01" db="EMBL/GenBank/DDBJ databases">
        <title>The genome of the rayed Mediterranean limpet Patella caerulea (Linnaeus, 1758).</title>
        <authorList>
            <person name="Anh-Thu Weber A."/>
            <person name="Halstead-Nussloch G."/>
        </authorList>
    </citation>
    <scope>NUCLEOTIDE SEQUENCE [LARGE SCALE GENOMIC DNA]</scope>
    <source>
        <strain evidence="14">AATW-2023a</strain>
        <tissue evidence="14">Whole specimen</tissue>
    </source>
</reference>
<comment type="caution">
    <text evidence="14">The sequence shown here is derived from an EMBL/GenBank/DDBJ whole genome shotgun (WGS) entry which is preliminary data.</text>
</comment>
<dbReference type="AlphaFoldDB" id="A0AAN8GJ57"/>
<keyword evidence="8" id="KW-0010">Activator</keyword>
<dbReference type="PANTHER" id="PTHR10071">
    <property type="entry name" value="TRANSCRIPTION FACTOR GATA FAMILY MEMBER"/>
    <property type="match status" value="1"/>
</dbReference>
<dbReference type="InterPro" id="IPR000679">
    <property type="entry name" value="Znf_GATA"/>
</dbReference>
<evidence type="ECO:0000256" key="5">
    <source>
        <dbReference type="ARBA" id="ARBA00022833"/>
    </source>
</evidence>
<evidence type="ECO:0000256" key="11">
    <source>
        <dbReference type="PROSITE-ProRule" id="PRU00094"/>
    </source>
</evidence>
<protein>
    <recommendedName>
        <fullName evidence="13">GATA-type domain-containing protein</fullName>
    </recommendedName>
</protein>
<dbReference type="GO" id="GO:0045165">
    <property type="term" value="P:cell fate commitment"/>
    <property type="evidence" value="ECO:0007669"/>
    <property type="project" value="TreeGrafter"/>
</dbReference>
<evidence type="ECO:0000313" key="15">
    <source>
        <dbReference type="Proteomes" id="UP001347796"/>
    </source>
</evidence>
<dbReference type="PANTHER" id="PTHR10071:SF281">
    <property type="entry name" value="BOX A-BINDING FACTOR-RELATED"/>
    <property type="match status" value="1"/>
</dbReference>
<evidence type="ECO:0000256" key="1">
    <source>
        <dbReference type="ARBA" id="ARBA00004123"/>
    </source>
</evidence>
<evidence type="ECO:0000256" key="10">
    <source>
        <dbReference type="ARBA" id="ARBA00023242"/>
    </source>
</evidence>
<feature type="domain" description="GATA-type" evidence="13">
    <location>
        <begin position="195"/>
        <end position="234"/>
    </location>
</feature>
<dbReference type="Gene3D" id="3.30.50.10">
    <property type="entry name" value="Erythroid Transcription Factor GATA-1, subunit A"/>
    <property type="match status" value="2"/>
</dbReference>
<evidence type="ECO:0000256" key="2">
    <source>
        <dbReference type="ARBA" id="ARBA00022723"/>
    </source>
</evidence>
<dbReference type="SUPFAM" id="SSF57716">
    <property type="entry name" value="Glucocorticoid receptor-like (DNA-binding domain)"/>
    <property type="match status" value="2"/>
</dbReference>
<keyword evidence="3" id="KW-0677">Repeat</keyword>
<dbReference type="GO" id="GO:0000981">
    <property type="term" value="F:DNA-binding transcription factor activity, RNA polymerase II-specific"/>
    <property type="evidence" value="ECO:0007669"/>
    <property type="project" value="TreeGrafter"/>
</dbReference>
<feature type="compositionally biased region" description="Polar residues" evidence="12">
    <location>
        <begin position="1"/>
        <end position="16"/>
    </location>
</feature>
<keyword evidence="10" id="KW-0539">Nucleus</keyword>
<dbReference type="GO" id="GO:0008270">
    <property type="term" value="F:zinc ion binding"/>
    <property type="evidence" value="ECO:0007669"/>
    <property type="project" value="UniProtKB-KW"/>
</dbReference>
<sequence>MFQNSMTETTPQGYDTSTPSSYLYPSTGSSLHVPTPRSVVPIQYGSQNGTNVSNAYNPIENSYSGAVSQRYGYSPTSASHIPPPSGRSEGVYSTTLPRPPGISPYPSYMTNEISRWSTFNSMTLQPGLWRTGPDGHDYFADLEGRECVNCGAISTPLWRRDGTGHYLCNACGLYHKMNGINRPLIKPQRRLSASRRIGLSCSNCHTSTTTLWRRNNEGEPVCNACGLYYKLHGVRITNNNSRKKIACHAMGQTIHG</sequence>
<dbReference type="GO" id="GO:0000122">
    <property type="term" value="P:negative regulation of transcription by RNA polymerase II"/>
    <property type="evidence" value="ECO:0007669"/>
    <property type="project" value="TreeGrafter"/>
</dbReference>
<dbReference type="PROSITE" id="PS00344">
    <property type="entry name" value="GATA_ZN_FINGER_1"/>
    <property type="match status" value="2"/>
</dbReference>
<evidence type="ECO:0000256" key="6">
    <source>
        <dbReference type="ARBA" id="ARBA00023015"/>
    </source>
</evidence>
<evidence type="ECO:0000256" key="4">
    <source>
        <dbReference type="ARBA" id="ARBA00022771"/>
    </source>
</evidence>
<keyword evidence="4 11" id="KW-0863">Zinc-finger</keyword>
<keyword evidence="7" id="KW-0238">DNA-binding</keyword>
<gene>
    <name evidence="14" type="ORF">SNE40_021734</name>
</gene>
<name>A0AAN8GJ57_PATCE</name>
<evidence type="ECO:0000256" key="12">
    <source>
        <dbReference type="SAM" id="MobiDB-lite"/>
    </source>
</evidence>